<dbReference type="AlphaFoldDB" id="A0AAN8S6M1"/>
<accession>A0AAN8S6M1</accession>
<name>A0AAN8S6M1_POLSC</name>
<proteinExistence type="predicted"/>
<dbReference type="EMBL" id="JAWJWE010000005">
    <property type="protein sequence ID" value="KAK6634424.1"/>
    <property type="molecule type" value="Genomic_DNA"/>
</dbReference>
<gene>
    <name evidence="2" type="ORF">RUM43_011825</name>
</gene>
<sequence>MKPSQVSLRATGKEEEEEVEGRLETTSKRDHEEWLEEFDNYDIYRVIKVAPRKPFGEVPLGGQQTPVLGYLEI</sequence>
<protein>
    <submittedName>
        <fullName evidence="2">Uncharacterized protein</fullName>
    </submittedName>
</protein>
<reference evidence="2 3" key="1">
    <citation type="submission" date="2023-10" db="EMBL/GenBank/DDBJ databases">
        <title>Genomes of two closely related lineages of the louse Polyplax serrata with different host specificities.</title>
        <authorList>
            <person name="Martinu J."/>
            <person name="Tarabai H."/>
            <person name="Stefka J."/>
            <person name="Hypsa V."/>
        </authorList>
    </citation>
    <scope>NUCLEOTIDE SEQUENCE [LARGE SCALE GENOMIC DNA]</scope>
    <source>
        <strain evidence="2">HR10_N</strain>
    </source>
</reference>
<organism evidence="2 3">
    <name type="scientific">Polyplax serrata</name>
    <name type="common">Common mouse louse</name>
    <dbReference type="NCBI Taxonomy" id="468196"/>
    <lineage>
        <taxon>Eukaryota</taxon>
        <taxon>Metazoa</taxon>
        <taxon>Ecdysozoa</taxon>
        <taxon>Arthropoda</taxon>
        <taxon>Hexapoda</taxon>
        <taxon>Insecta</taxon>
        <taxon>Pterygota</taxon>
        <taxon>Neoptera</taxon>
        <taxon>Paraneoptera</taxon>
        <taxon>Psocodea</taxon>
        <taxon>Troctomorpha</taxon>
        <taxon>Phthiraptera</taxon>
        <taxon>Anoplura</taxon>
        <taxon>Polyplacidae</taxon>
        <taxon>Polyplax</taxon>
    </lineage>
</organism>
<comment type="caution">
    <text evidence="2">The sequence shown here is derived from an EMBL/GenBank/DDBJ whole genome shotgun (WGS) entry which is preliminary data.</text>
</comment>
<evidence type="ECO:0000256" key="1">
    <source>
        <dbReference type="SAM" id="MobiDB-lite"/>
    </source>
</evidence>
<evidence type="ECO:0000313" key="3">
    <source>
        <dbReference type="Proteomes" id="UP001372834"/>
    </source>
</evidence>
<feature type="region of interest" description="Disordered" evidence="1">
    <location>
        <begin position="1"/>
        <end position="27"/>
    </location>
</feature>
<dbReference type="Proteomes" id="UP001372834">
    <property type="component" value="Unassembled WGS sequence"/>
</dbReference>
<evidence type="ECO:0000313" key="2">
    <source>
        <dbReference type="EMBL" id="KAK6634424.1"/>
    </source>
</evidence>